<proteinExistence type="predicted"/>
<accession>W6PWV0</accession>
<dbReference type="EMBL" id="HG792015">
    <property type="protein sequence ID" value="CDM28420.1"/>
    <property type="molecule type" value="Genomic_DNA"/>
</dbReference>
<dbReference type="STRING" id="1365484.W6PWV0"/>
<evidence type="ECO:0000313" key="1">
    <source>
        <dbReference type="EMBL" id="CDM28420.1"/>
    </source>
</evidence>
<sequence>MCWLDTRKTKADFVQVQKLELQAFSDLGLQRTLNRISHPIFRSLLGCFSVTQILATKLVITASEIITIVKPILEGIQHLAECGRVLATLTMNTIFFTQSGKVKIVGIEDSCEISAWEMDAATMKLYALADIVIKLMGKCHSTHKWPVEIENLPDQLRKRPLREILQVIGPLLFNVSRLMSQTTPFQQRPSPEELKSLINLTNKIVYHRIETHSHRI</sequence>
<dbReference type="AlphaFoldDB" id="W6PWV0"/>
<evidence type="ECO:0000313" key="2">
    <source>
        <dbReference type="Proteomes" id="UP000030686"/>
    </source>
</evidence>
<keyword evidence="2" id="KW-1185">Reference proteome</keyword>
<dbReference type="Proteomes" id="UP000030686">
    <property type="component" value="Unassembled WGS sequence"/>
</dbReference>
<organism evidence="1 2">
    <name type="scientific">Penicillium roqueforti (strain FM164)</name>
    <dbReference type="NCBI Taxonomy" id="1365484"/>
    <lineage>
        <taxon>Eukaryota</taxon>
        <taxon>Fungi</taxon>
        <taxon>Dikarya</taxon>
        <taxon>Ascomycota</taxon>
        <taxon>Pezizomycotina</taxon>
        <taxon>Eurotiomycetes</taxon>
        <taxon>Eurotiomycetidae</taxon>
        <taxon>Eurotiales</taxon>
        <taxon>Aspergillaceae</taxon>
        <taxon>Penicillium</taxon>
    </lineage>
</organism>
<dbReference type="InterPro" id="IPR011009">
    <property type="entry name" value="Kinase-like_dom_sf"/>
</dbReference>
<reference evidence="1" key="1">
    <citation type="journal article" date="2014" name="Nat. Commun.">
        <title>Multiple recent horizontal transfers of a large genomic region in cheese making fungi.</title>
        <authorList>
            <person name="Cheeseman K."/>
            <person name="Ropars J."/>
            <person name="Renault P."/>
            <person name="Dupont J."/>
            <person name="Gouzy J."/>
            <person name="Branca A."/>
            <person name="Abraham A.L."/>
            <person name="Ceppi M."/>
            <person name="Conseiller E."/>
            <person name="Debuchy R."/>
            <person name="Malagnac F."/>
            <person name="Goarin A."/>
            <person name="Silar P."/>
            <person name="Lacoste S."/>
            <person name="Sallet E."/>
            <person name="Bensimon A."/>
            <person name="Giraud T."/>
            <person name="Brygoo Y."/>
        </authorList>
    </citation>
    <scope>NUCLEOTIDE SEQUENCE [LARGE SCALE GENOMIC DNA]</scope>
    <source>
        <strain evidence="1">FM164</strain>
    </source>
</reference>
<dbReference type="OrthoDB" id="4337659at2759"/>
<name>W6PWV0_PENRF</name>
<dbReference type="OMA" id="RIETHSH"/>
<protein>
    <submittedName>
        <fullName evidence="1">Genomic scaffold, ProqFM164S01</fullName>
    </submittedName>
</protein>
<dbReference type="SUPFAM" id="SSF56112">
    <property type="entry name" value="Protein kinase-like (PK-like)"/>
    <property type="match status" value="1"/>
</dbReference>
<gene>
    <name evidence="1" type="ORF">PROQFM164_S01g002231</name>
</gene>